<dbReference type="PANTHER" id="PTHR30050">
    <property type="entry name" value="CHROMOSOMAL REPLICATION INITIATOR PROTEIN DNAA"/>
    <property type="match status" value="1"/>
</dbReference>
<evidence type="ECO:0000313" key="3">
    <source>
        <dbReference type="EMBL" id="MDE5412347.1"/>
    </source>
</evidence>
<keyword evidence="4" id="KW-1185">Reference proteome</keyword>
<evidence type="ECO:0000259" key="2">
    <source>
        <dbReference type="Pfam" id="PF07319"/>
    </source>
</evidence>
<dbReference type="PANTHER" id="PTHR30050:SF8">
    <property type="entry name" value="PRIMOSOMAL PROTEIN DNAI"/>
    <property type="match status" value="1"/>
</dbReference>
<dbReference type="EMBL" id="JAOTPO010000002">
    <property type="protein sequence ID" value="MDE5412347.1"/>
    <property type="molecule type" value="Genomic_DNA"/>
</dbReference>
<dbReference type="InterPro" id="IPR009928">
    <property type="entry name" value="DnaI_N"/>
</dbReference>
<comment type="caution">
    <text evidence="3">The sequence shown here is derived from an EMBL/GenBank/DDBJ whole genome shotgun (WGS) entry which is preliminary data.</text>
</comment>
<organism evidence="3 4">
    <name type="scientific">Alkalihalobacterium chitinilyticum</name>
    <dbReference type="NCBI Taxonomy" id="2980103"/>
    <lineage>
        <taxon>Bacteria</taxon>
        <taxon>Bacillati</taxon>
        <taxon>Bacillota</taxon>
        <taxon>Bacilli</taxon>
        <taxon>Bacillales</taxon>
        <taxon>Bacillaceae</taxon>
        <taxon>Alkalihalobacterium</taxon>
    </lineage>
</organism>
<dbReference type="NCBIfam" id="NF006505">
    <property type="entry name" value="PRK08939.1"/>
    <property type="match status" value="1"/>
</dbReference>
<evidence type="ECO:0000313" key="4">
    <source>
        <dbReference type="Proteomes" id="UP001148125"/>
    </source>
</evidence>
<dbReference type="RefSeq" id="WP_275116982.1">
    <property type="nucleotide sequence ID" value="NZ_JAOTPO010000002.1"/>
</dbReference>
<name>A0ABT5VCA0_9BACI</name>
<protein>
    <submittedName>
        <fullName evidence="3">Primosomal protein DnaI</fullName>
    </submittedName>
</protein>
<dbReference type="Pfam" id="PF07319">
    <property type="entry name" value="DnaI_N"/>
    <property type="match status" value="1"/>
</dbReference>
<dbReference type="SUPFAM" id="SSF52540">
    <property type="entry name" value="P-loop containing nucleoside triphosphate hydrolases"/>
    <property type="match status" value="1"/>
</dbReference>
<gene>
    <name evidence="3" type="primary">dnaI</name>
    <name evidence="3" type="ORF">N7Z68_03045</name>
</gene>
<dbReference type="InterPro" id="IPR002611">
    <property type="entry name" value="IstB_ATP-bd"/>
</dbReference>
<accession>A0ABT5VCA0</accession>
<feature type="domain" description="IstB-like ATP-binding" evidence="1">
    <location>
        <begin position="108"/>
        <end position="310"/>
    </location>
</feature>
<dbReference type="CDD" id="cd00009">
    <property type="entry name" value="AAA"/>
    <property type="match status" value="1"/>
</dbReference>
<dbReference type="Pfam" id="PF01695">
    <property type="entry name" value="IstB_IS21"/>
    <property type="match status" value="1"/>
</dbReference>
<dbReference type="Gene3D" id="3.40.50.300">
    <property type="entry name" value="P-loop containing nucleotide triphosphate hydrolases"/>
    <property type="match status" value="1"/>
</dbReference>
<dbReference type="InterPro" id="IPR027417">
    <property type="entry name" value="P-loop_NTPase"/>
</dbReference>
<proteinExistence type="predicted"/>
<sequence>MESIQSSLQKMMSGEKFLKQYEKMKHEIFTDPIINEFIGKNPQVSLEMLEKSLPKLDQYRKELNSCNNCPGLEKCSNLMQGYKPRLVIERNYVDIRFEICETKLKIDRQKQQQSLIKSLYIPKDILEARFENIDQREELRMAATAAALEFVMEADPGNHSMGLYLYGKFGVGKTYIMGAVANALADRGIETMLVYTPDFFREMKQSIGDGTLNQKLERVKNAGVLILDDIGAESLSSWIRDDVLGVILQYRMLEKLPTLFTSNFDYEELEEHLSYSERGGFEQLKAKRIMERIRHYTRPVYVDGSNRREQN</sequence>
<dbReference type="Proteomes" id="UP001148125">
    <property type="component" value="Unassembled WGS sequence"/>
</dbReference>
<feature type="domain" description="Primosomal DnaI N-terminal" evidence="2">
    <location>
        <begin position="1"/>
        <end position="96"/>
    </location>
</feature>
<evidence type="ECO:0000259" key="1">
    <source>
        <dbReference type="Pfam" id="PF01695"/>
    </source>
</evidence>
<reference evidence="3" key="1">
    <citation type="submission" date="2024-05" db="EMBL/GenBank/DDBJ databases">
        <title>Alkalihalobacillus sp. strain MEB203 novel alkaliphilic bacterium from Lonar Lake, India.</title>
        <authorList>
            <person name="Joshi A."/>
            <person name="Thite S."/>
            <person name="Mengade P."/>
        </authorList>
    </citation>
    <scope>NUCLEOTIDE SEQUENCE</scope>
    <source>
        <strain evidence="3">MEB 203</strain>
    </source>
</reference>